<dbReference type="RefSeq" id="WP_110343895.1">
    <property type="nucleotide sequence ID" value="NZ_SWMS01000023.1"/>
</dbReference>
<feature type="transmembrane region" description="Helical" evidence="1">
    <location>
        <begin position="132"/>
        <end position="153"/>
    </location>
</feature>
<keyword evidence="4" id="KW-1185">Reference proteome</keyword>
<dbReference type="PROSITE" id="PS50887">
    <property type="entry name" value="GGDEF"/>
    <property type="match status" value="1"/>
</dbReference>
<dbReference type="InterPro" id="IPR000160">
    <property type="entry name" value="GGDEF_dom"/>
</dbReference>
<dbReference type="InterPro" id="IPR043128">
    <property type="entry name" value="Rev_trsase/Diguanyl_cyclase"/>
</dbReference>
<dbReference type="Pfam" id="PF00990">
    <property type="entry name" value="GGDEF"/>
    <property type="match status" value="1"/>
</dbReference>
<feature type="transmembrane region" description="Helical" evidence="1">
    <location>
        <begin position="215"/>
        <end position="240"/>
    </location>
</feature>
<dbReference type="CDD" id="cd01949">
    <property type="entry name" value="GGDEF"/>
    <property type="match status" value="1"/>
</dbReference>
<evidence type="ECO:0000259" key="2">
    <source>
        <dbReference type="PROSITE" id="PS50887"/>
    </source>
</evidence>
<reference evidence="3 4" key="1">
    <citation type="journal article" date="2015" name="Antonie Van Leeuwenhoek">
        <title>Prauserella endophytica sp. nov., an endophytic actinobacterium isolated from Tamarix taklamakanensis.</title>
        <authorList>
            <person name="Liu J.M."/>
            <person name="Habden X."/>
            <person name="Guo L."/>
            <person name="Tuo L."/>
            <person name="Jiang Z.K."/>
            <person name="Liu S.W."/>
            <person name="Liu X.F."/>
            <person name="Chen L."/>
            <person name="Li R.F."/>
            <person name="Zhang Y.Q."/>
            <person name="Sun C.H."/>
        </authorList>
    </citation>
    <scope>NUCLEOTIDE SEQUENCE [LARGE SCALE GENOMIC DNA]</scope>
    <source>
        <strain evidence="3 4">CGMCC 4.7182</strain>
    </source>
</reference>
<keyword evidence="1" id="KW-1133">Transmembrane helix</keyword>
<dbReference type="SMART" id="SM00267">
    <property type="entry name" value="GGDEF"/>
    <property type="match status" value="1"/>
</dbReference>
<gene>
    <name evidence="3" type="ORF">FCN18_30200</name>
</gene>
<evidence type="ECO:0000313" key="4">
    <source>
        <dbReference type="Proteomes" id="UP000309992"/>
    </source>
</evidence>
<keyword evidence="1" id="KW-0472">Membrane</keyword>
<organism evidence="3 4">
    <name type="scientific">Prauserella endophytica</name>
    <dbReference type="NCBI Taxonomy" id="1592324"/>
    <lineage>
        <taxon>Bacteria</taxon>
        <taxon>Bacillati</taxon>
        <taxon>Actinomycetota</taxon>
        <taxon>Actinomycetes</taxon>
        <taxon>Pseudonocardiales</taxon>
        <taxon>Pseudonocardiaceae</taxon>
        <taxon>Prauserella</taxon>
        <taxon>Prauserella coralliicola group</taxon>
    </lineage>
</organism>
<evidence type="ECO:0000256" key="1">
    <source>
        <dbReference type="SAM" id="Phobius"/>
    </source>
</evidence>
<dbReference type="PANTHER" id="PTHR45138:SF9">
    <property type="entry name" value="DIGUANYLATE CYCLASE DGCM-RELATED"/>
    <property type="match status" value="1"/>
</dbReference>
<dbReference type="EMBL" id="SWMS01000023">
    <property type="protein sequence ID" value="TKG63571.1"/>
    <property type="molecule type" value="Genomic_DNA"/>
</dbReference>
<dbReference type="InterPro" id="IPR050469">
    <property type="entry name" value="Diguanylate_Cyclase"/>
</dbReference>
<comment type="caution">
    <text evidence="3">The sequence shown here is derived from an EMBL/GenBank/DDBJ whole genome shotgun (WGS) entry which is preliminary data.</text>
</comment>
<dbReference type="PANTHER" id="PTHR45138">
    <property type="entry name" value="REGULATORY COMPONENTS OF SENSORY TRANSDUCTION SYSTEM"/>
    <property type="match status" value="1"/>
</dbReference>
<feature type="transmembrane region" description="Helical" evidence="1">
    <location>
        <begin position="94"/>
        <end position="120"/>
    </location>
</feature>
<dbReference type="NCBIfam" id="TIGR00254">
    <property type="entry name" value="GGDEF"/>
    <property type="match status" value="1"/>
</dbReference>
<sequence length="421" mass="44819">MTAHATGRHEQSAGDQRAASRLLPLRFTLYFVATVLAAGAIWAVAALTETIHGADGTTFGVLVVSGLVAGELAGQIERRRRRFSDTPHVNFSSVWTLAAALLLPLDLVSLVAVVLYAHLWVRSWRGVTGVRAYRVVFSVANVIVSCQVAQWFARELGLFPLGSELALTGVLALAVVVLAYFATNSIIVGIAIALLHPGRSLAGLTGPASENVLELATLCFGTVAAVLVSTEPWLVGLLVLPLYALHRSVLVTQLERAATRDGKTGLLNAASWRAQADAELDRARRHDRAVGLLMIDIDRFRTINERYDRGIGDEVLGAVGATLRKGTRQEDLCGRLGGEEFVIMLPGVAGQDLVRVADRLRRRIAETTIATGAPLPLQVSVSMGAASYPRAGSSVEELLLAADNGLFAAKDGGRNRVVLAG</sequence>
<dbReference type="SUPFAM" id="SSF55073">
    <property type="entry name" value="Nucleotide cyclase"/>
    <property type="match status" value="1"/>
</dbReference>
<dbReference type="InterPro" id="IPR029787">
    <property type="entry name" value="Nucleotide_cyclase"/>
</dbReference>
<dbReference type="Proteomes" id="UP000309992">
    <property type="component" value="Unassembled WGS sequence"/>
</dbReference>
<feature type="domain" description="GGDEF" evidence="2">
    <location>
        <begin position="288"/>
        <end position="421"/>
    </location>
</feature>
<protein>
    <submittedName>
        <fullName evidence="3">GGDEF domain-containing protein</fullName>
    </submittedName>
</protein>
<keyword evidence="1" id="KW-0812">Transmembrane</keyword>
<feature type="transmembrane region" description="Helical" evidence="1">
    <location>
        <begin position="27"/>
        <end position="45"/>
    </location>
</feature>
<name>A0ABY2RWQ4_9PSEU</name>
<dbReference type="Gene3D" id="3.30.70.270">
    <property type="match status" value="1"/>
</dbReference>
<accession>A0ABY2RWQ4</accession>
<evidence type="ECO:0000313" key="3">
    <source>
        <dbReference type="EMBL" id="TKG63571.1"/>
    </source>
</evidence>
<feature type="transmembrane region" description="Helical" evidence="1">
    <location>
        <begin position="165"/>
        <end position="195"/>
    </location>
</feature>
<proteinExistence type="predicted"/>